<name>A0ABD4ER76_9GAMM</name>
<keyword evidence="2" id="KW-0645">Protease</keyword>
<protein>
    <recommendedName>
        <fullName evidence="5">Peptidase S8/S53 domain-containing protein</fullName>
    </recommendedName>
</protein>
<dbReference type="CDD" id="cd04847">
    <property type="entry name" value="Peptidases_S8_Subtilisin_like_2"/>
    <property type="match status" value="1"/>
</dbReference>
<dbReference type="Proteomes" id="UP000075763">
    <property type="component" value="Unassembled WGS sequence"/>
</dbReference>
<dbReference type="GO" id="GO:0008236">
    <property type="term" value="F:serine-type peptidase activity"/>
    <property type="evidence" value="ECO:0007669"/>
    <property type="project" value="UniProtKB-KW"/>
</dbReference>
<dbReference type="InterPro" id="IPR036852">
    <property type="entry name" value="Peptidase_S8/S53_dom_sf"/>
</dbReference>
<dbReference type="EMBL" id="LVCN01000020">
    <property type="protein sequence ID" value="KYL35687.1"/>
    <property type="molecule type" value="Genomic_DNA"/>
</dbReference>
<evidence type="ECO:0000256" key="2">
    <source>
        <dbReference type="ARBA" id="ARBA00022670"/>
    </source>
</evidence>
<proteinExistence type="inferred from homology"/>
<feature type="domain" description="Peptidase S8/S53" evidence="5">
    <location>
        <begin position="321"/>
        <end position="603"/>
    </location>
</feature>
<evidence type="ECO:0000256" key="3">
    <source>
        <dbReference type="ARBA" id="ARBA00022801"/>
    </source>
</evidence>
<keyword evidence="3" id="KW-0378">Hydrolase</keyword>
<dbReference type="AlphaFoldDB" id="A0ABD4ER76"/>
<accession>A0ABD4ER76</accession>
<comment type="similarity">
    <text evidence="1">Belongs to the peptidase S8 family.</text>
</comment>
<dbReference type="InterPro" id="IPR050131">
    <property type="entry name" value="Peptidase_S8_subtilisin-like"/>
</dbReference>
<dbReference type="Gene3D" id="3.40.50.200">
    <property type="entry name" value="Peptidase S8/S53 domain"/>
    <property type="match status" value="1"/>
</dbReference>
<evidence type="ECO:0000313" key="6">
    <source>
        <dbReference type="EMBL" id="KYL35687.1"/>
    </source>
</evidence>
<evidence type="ECO:0000259" key="5">
    <source>
        <dbReference type="Pfam" id="PF00082"/>
    </source>
</evidence>
<dbReference type="InterPro" id="IPR034074">
    <property type="entry name" value="Y4bN_pept_dom"/>
</dbReference>
<dbReference type="Pfam" id="PF00082">
    <property type="entry name" value="Peptidase_S8"/>
    <property type="match status" value="1"/>
</dbReference>
<reference evidence="6 7" key="1">
    <citation type="submission" date="2016-03" db="EMBL/GenBank/DDBJ databases">
        <authorList>
            <person name="Zhang H."/>
            <person name="Liu R."/>
            <person name="Wang M."/>
            <person name="Wang H."/>
            <person name="Wang L."/>
            <person name="Song L."/>
        </authorList>
    </citation>
    <scope>NUCLEOTIDE SEQUENCE [LARGE SCALE GENOMIC DNA]</scope>
    <source>
        <strain evidence="6 7">DSM 16099</strain>
    </source>
</reference>
<evidence type="ECO:0000256" key="1">
    <source>
        <dbReference type="ARBA" id="ARBA00011073"/>
    </source>
</evidence>
<evidence type="ECO:0000313" key="7">
    <source>
        <dbReference type="Proteomes" id="UP000075763"/>
    </source>
</evidence>
<dbReference type="GO" id="GO:0006508">
    <property type="term" value="P:proteolysis"/>
    <property type="evidence" value="ECO:0007669"/>
    <property type="project" value="UniProtKB-KW"/>
</dbReference>
<dbReference type="PANTHER" id="PTHR43806">
    <property type="entry name" value="PEPTIDASE S8"/>
    <property type="match status" value="1"/>
</dbReference>
<dbReference type="SUPFAM" id="SSF52743">
    <property type="entry name" value="Subtilisin-like"/>
    <property type="match status" value="1"/>
</dbReference>
<keyword evidence="4" id="KW-0720">Serine protease</keyword>
<evidence type="ECO:0000256" key="4">
    <source>
        <dbReference type="ARBA" id="ARBA00022825"/>
    </source>
</evidence>
<organism evidence="6 7">
    <name type="scientific">Pseudoalteromonas tetraodonis</name>
    <dbReference type="NCBI Taxonomy" id="43659"/>
    <lineage>
        <taxon>Bacteria</taxon>
        <taxon>Pseudomonadati</taxon>
        <taxon>Pseudomonadota</taxon>
        <taxon>Gammaproteobacteria</taxon>
        <taxon>Alteromonadales</taxon>
        <taxon>Pseudoalteromonadaceae</taxon>
        <taxon>Pseudoalteromonas</taxon>
    </lineage>
</organism>
<sequence length="827" mass="92756">MKHNPLQVVFNASDYIYKPDPNPGGSLEDFYGGRDDEFKEHKASLERQINHIQHHLESSRTNLSMVKVELNPSALAKSHRPMRTLFPANKSPHIGGLNIGTLLFQVTPNSLNWLKSRVQGAELESRLVYDERKKKKVYKPSLARSETGAVERISIYSSDEKLNFSSSEAVNWFKNERVSKGYLVELIEYVETNTSGYEISDQHLEILKVNLKDRLHRLGGGVVVSKASSDIENSSTLYVRLYKAQAQESIIDFSNAVIIRENNENFDFDRLRHELLLKVLADSPLVKNVTLTPIVSRSDLSPSVMSSDVKIPTRIQGNDYPVVGVIDSGVKNPALSSWKLGTSKGFSDIDCDPDHGSQVASLLVGGKALNPQLENIEDDGCLLYDIWMPIHSERNSFFDNFDGLGDFFGCLDIEVKQARSKGVRIFNFSINFKELVKDDSYSFAARQIDRISKKHDVIFIISAGNLASLDFRARWPSQLAITSDIDRIQQPAEAISAITVGAINPPGYDEHIYGAPTVYSRRGPGVAMGVKPDVVHYGGFSSQTAVPGVLTLSSSNTIMNEGGTSFSAPFVAKTLATIEHRLNKQVSRNALISMLVHHSDFPRALNDKEITTSIKRRFVGFGSPTTSENMLVTDDHSITVLFEGKLNRSEVAEFEFQWPESLVNEGKCSGTATLTLAYDPVTNAKFGAEYCRVNVDSFLQQEKLEKNEWKYRKNCDSIWKIEVGKDAYYEKNQIEHGLKWWPIKKYKKVMKQGVGKSKNWRLKVTSTEREPGDFPTDGINFCVIMTIEDHQKKSKYIFDEVKQSLTATGVDIKSIHVTNQIDVEVKS</sequence>
<comment type="caution">
    <text evidence="6">The sequence shown here is derived from an EMBL/GenBank/DDBJ whole genome shotgun (WGS) entry which is preliminary data.</text>
</comment>
<dbReference type="InterPro" id="IPR000209">
    <property type="entry name" value="Peptidase_S8/S53_dom"/>
</dbReference>
<gene>
    <name evidence="6" type="ORF">A2I96_13415</name>
</gene>
<dbReference type="PANTHER" id="PTHR43806:SF11">
    <property type="entry name" value="CEREVISIN-RELATED"/>
    <property type="match status" value="1"/>
</dbReference>